<evidence type="ECO:0000259" key="5">
    <source>
        <dbReference type="PROSITE" id="PS50075"/>
    </source>
</evidence>
<dbReference type="GO" id="GO:0004315">
    <property type="term" value="F:3-oxoacyl-[acyl-carrier-protein] synthase activity"/>
    <property type="evidence" value="ECO:0007669"/>
    <property type="project" value="InterPro"/>
</dbReference>
<dbReference type="InterPro" id="IPR013968">
    <property type="entry name" value="PKS_KR"/>
</dbReference>
<dbReference type="InterPro" id="IPR042104">
    <property type="entry name" value="PKS_dehydratase_sf"/>
</dbReference>
<dbReference type="Pfam" id="PF08659">
    <property type="entry name" value="KR"/>
    <property type="match status" value="1"/>
</dbReference>
<feature type="region of interest" description="C-terminal hotdog fold" evidence="4">
    <location>
        <begin position="2695"/>
        <end position="2850"/>
    </location>
</feature>
<dbReference type="SUPFAM" id="SSF51735">
    <property type="entry name" value="NAD(P)-binding Rossmann-fold domains"/>
    <property type="match status" value="1"/>
</dbReference>
<dbReference type="Gene3D" id="3.40.47.10">
    <property type="match status" value="3"/>
</dbReference>
<dbReference type="InterPro" id="IPR016035">
    <property type="entry name" value="Acyl_Trfase/lysoPLipase"/>
</dbReference>
<dbReference type="InterPro" id="IPR057326">
    <property type="entry name" value="KR_dom"/>
</dbReference>
<dbReference type="SMART" id="SM00822">
    <property type="entry name" value="PKS_KR"/>
    <property type="match status" value="1"/>
</dbReference>
<dbReference type="InterPro" id="IPR049900">
    <property type="entry name" value="PKS_mFAS_DH"/>
</dbReference>
<dbReference type="SMART" id="SM00825">
    <property type="entry name" value="PKS_KS"/>
    <property type="match status" value="1"/>
</dbReference>
<keyword evidence="2" id="KW-0597">Phosphoprotein</keyword>
<protein>
    <submittedName>
        <fullName evidence="8">SDR family NAD(P)-dependent oxidoreductase</fullName>
    </submittedName>
</protein>
<evidence type="ECO:0000256" key="1">
    <source>
        <dbReference type="ARBA" id="ARBA00022450"/>
    </source>
</evidence>
<dbReference type="Gene3D" id="3.40.366.10">
    <property type="entry name" value="Malonyl-Coenzyme A Acyl Carrier Protein, domain 2"/>
    <property type="match status" value="1"/>
</dbReference>
<dbReference type="InterPro" id="IPR016039">
    <property type="entry name" value="Thiolase-like"/>
</dbReference>
<evidence type="ECO:0000259" key="6">
    <source>
        <dbReference type="PROSITE" id="PS52004"/>
    </source>
</evidence>
<keyword evidence="1" id="KW-0596">Phosphopantetheine</keyword>
<feature type="domain" description="PKS/mFAS DH" evidence="7">
    <location>
        <begin position="2549"/>
        <end position="2850"/>
    </location>
</feature>
<dbReference type="InterPro" id="IPR036736">
    <property type="entry name" value="ACP-like_sf"/>
</dbReference>
<feature type="domain" description="Ketosynthase family 3 (KS3)" evidence="6">
    <location>
        <begin position="8"/>
        <end position="476"/>
    </location>
</feature>
<dbReference type="InterPro" id="IPR018201">
    <property type="entry name" value="Ketoacyl_synth_AS"/>
</dbReference>
<dbReference type="CDD" id="cd00833">
    <property type="entry name" value="PKS"/>
    <property type="match status" value="1"/>
</dbReference>
<dbReference type="Gene3D" id="3.10.129.110">
    <property type="entry name" value="Polyketide synthase dehydratase"/>
    <property type="match status" value="1"/>
</dbReference>
<feature type="region of interest" description="N-terminal hotdog fold" evidence="4">
    <location>
        <begin position="2549"/>
        <end position="2677"/>
    </location>
</feature>
<organism evidence="8 9">
    <name type="scientific">Ruminiclostridium herbifermentans</name>
    <dbReference type="NCBI Taxonomy" id="2488810"/>
    <lineage>
        <taxon>Bacteria</taxon>
        <taxon>Bacillati</taxon>
        <taxon>Bacillota</taxon>
        <taxon>Clostridia</taxon>
        <taxon>Eubacteriales</taxon>
        <taxon>Oscillospiraceae</taxon>
        <taxon>Ruminiclostridium</taxon>
    </lineage>
</organism>
<dbReference type="InterPro" id="IPR014031">
    <property type="entry name" value="Ketoacyl_synth_C"/>
</dbReference>
<evidence type="ECO:0000259" key="7">
    <source>
        <dbReference type="PROSITE" id="PS52019"/>
    </source>
</evidence>
<proteinExistence type="predicted"/>
<feature type="active site" description="Proton donor; for dehydratase activity" evidence="4">
    <location>
        <position position="2771"/>
    </location>
</feature>
<dbReference type="SUPFAM" id="SSF53901">
    <property type="entry name" value="Thiolase-like"/>
    <property type="match status" value="2"/>
</dbReference>
<evidence type="ECO:0000313" key="9">
    <source>
        <dbReference type="Proteomes" id="UP000306409"/>
    </source>
</evidence>
<dbReference type="PROSITE" id="PS52004">
    <property type="entry name" value="KS3_2"/>
    <property type="match status" value="2"/>
</dbReference>
<dbReference type="PROSITE" id="PS00606">
    <property type="entry name" value="KS3_1"/>
    <property type="match status" value="2"/>
</dbReference>
<dbReference type="RefSeq" id="WP_137698779.1">
    <property type="nucleotide sequence ID" value="NZ_CP061336.1"/>
</dbReference>
<dbReference type="Gene3D" id="3.30.70.250">
    <property type="entry name" value="Malonyl-CoA ACP transacylase, ACP-binding"/>
    <property type="match status" value="1"/>
</dbReference>
<reference evidence="8 9" key="1">
    <citation type="submission" date="2020-09" db="EMBL/GenBank/DDBJ databases">
        <title>Characterization and genome sequencing of Ruminiclostridium sp. nov. MA18.</title>
        <authorList>
            <person name="Rettenmaier R."/>
            <person name="Kowollik M.-L."/>
            <person name="Liebl W."/>
            <person name="Zverlov V."/>
        </authorList>
    </citation>
    <scope>NUCLEOTIDE SEQUENCE [LARGE SCALE GENOMIC DNA]</scope>
    <source>
        <strain evidence="8 9">MA18</strain>
    </source>
</reference>
<dbReference type="InterPro" id="IPR036291">
    <property type="entry name" value="NAD(P)-bd_dom_sf"/>
</dbReference>
<dbReference type="InterPro" id="IPR014030">
    <property type="entry name" value="Ketoacyl_synth_N"/>
</dbReference>
<feature type="active site" description="Proton acceptor; for dehydratase activity" evidence="4">
    <location>
        <position position="2581"/>
    </location>
</feature>
<dbReference type="Pfam" id="PF02801">
    <property type="entry name" value="Ketoacyl-synt_C"/>
    <property type="match status" value="1"/>
</dbReference>
<dbReference type="PANTHER" id="PTHR43775">
    <property type="entry name" value="FATTY ACID SYNTHASE"/>
    <property type="match status" value="1"/>
</dbReference>
<name>A0A4U7JBF8_9FIRM</name>
<keyword evidence="9" id="KW-1185">Reference proteome</keyword>
<dbReference type="Pfam" id="PF00109">
    <property type="entry name" value="ketoacyl-synt"/>
    <property type="match status" value="2"/>
</dbReference>
<dbReference type="Gene3D" id="1.10.1200.10">
    <property type="entry name" value="ACP-like"/>
    <property type="match status" value="4"/>
</dbReference>
<dbReference type="KEGG" id="rher:EHE19_018900"/>
<feature type="domain" description="Carrier" evidence="5">
    <location>
        <begin position="1720"/>
        <end position="1796"/>
    </location>
</feature>
<dbReference type="GO" id="GO:0006633">
    <property type="term" value="P:fatty acid biosynthetic process"/>
    <property type="evidence" value="ECO:0007669"/>
    <property type="project" value="InterPro"/>
</dbReference>
<dbReference type="Pfam" id="PF00698">
    <property type="entry name" value="Acyl_transf_1"/>
    <property type="match status" value="1"/>
</dbReference>
<dbReference type="PROSITE" id="PS50075">
    <property type="entry name" value="CARRIER"/>
    <property type="match status" value="1"/>
</dbReference>
<dbReference type="SUPFAM" id="SSF55048">
    <property type="entry name" value="Probable ACP-binding domain of malonyl-CoA ACP transacylase"/>
    <property type="match status" value="1"/>
</dbReference>
<dbReference type="GO" id="GO:0004312">
    <property type="term" value="F:fatty acid synthase activity"/>
    <property type="evidence" value="ECO:0007669"/>
    <property type="project" value="TreeGrafter"/>
</dbReference>
<dbReference type="EMBL" id="CP061336">
    <property type="protein sequence ID" value="QNU66867.1"/>
    <property type="molecule type" value="Genomic_DNA"/>
</dbReference>
<dbReference type="InterPro" id="IPR050091">
    <property type="entry name" value="PKS_NRPS_Biosynth_Enz"/>
</dbReference>
<dbReference type="InterPro" id="IPR014043">
    <property type="entry name" value="Acyl_transferase_dom"/>
</dbReference>
<dbReference type="InterPro" id="IPR001227">
    <property type="entry name" value="Ac_transferase_dom_sf"/>
</dbReference>
<feature type="domain" description="Ketosynthase family 3 (KS3)" evidence="6">
    <location>
        <begin position="998"/>
        <end position="1509"/>
    </location>
</feature>
<dbReference type="OrthoDB" id="9765680at2"/>
<dbReference type="InterPro" id="IPR009081">
    <property type="entry name" value="PP-bd_ACP"/>
</dbReference>
<dbReference type="InterPro" id="IPR020841">
    <property type="entry name" value="PKS_Beta-ketoAc_synthase_dom"/>
</dbReference>
<evidence type="ECO:0000256" key="3">
    <source>
        <dbReference type="ARBA" id="ARBA00022679"/>
    </source>
</evidence>
<gene>
    <name evidence="8" type="ORF">EHE19_018900</name>
</gene>
<evidence type="ECO:0000256" key="2">
    <source>
        <dbReference type="ARBA" id="ARBA00022553"/>
    </source>
</evidence>
<dbReference type="SMART" id="SM00827">
    <property type="entry name" value="PKS_AT"/>
    <property type="match status" value="1"/>
</dbReference>
<evidence type="ECO:0000313" key="8">
    <source>
        <dbReference type="EMBL" id="QNU66867.1"/>
    </source>
</evidence>
<dbReference type="Gene3D" id="3.40.50.720">
    <property type="entry name" value="NAD(P)-binding Rossmann-like Domain"/>
    <property type="match status" value="1"/>
</dbReference>
<dbReference type="SUPFAM" id="SSF47336">
    <property type="entry name" value="ACP-like"/>
    <property type="match status" value="4"/>
</dbReference>
<dbReference type="PANTHER" id="PTHR43775:SF37">
    <property type="entry name" value="SI:DKEY-61P9.11"/>
    <property type="match status" value="1"/>
</dbReference>
<dbReference type="InterPro" id="IPR016036">
    <property type="entry name" value="Malonyl_transacylase_ACP-bd"/>
</dbReference>
<accession>A0A4U7JBF8</accession>
<evidence type="ECO:0000256" key="4">
    <source>
        <dbReference type="PROSITE-ProRule" id="PRU01363"/>
    </source>
</evidence>
<keyword evidence="3" id="KW-0808">Transferase</keyword>
<dbReference type="PROSITE" id="PS52019">
    <property type="entry name" value="PKS_MFAS_DH"/>
    <property type="match status" value="1"/>
</dbReference>
<dbReference type="Proteomes" id="UP000306409">
    <property type="component" value="Chromosome"/>
</dbReference>
<dbReference type="SUPFAM" id="SSF52151">
    <property type="entry name" value="FabD/lysophospholipase-like"/>
    <property type="match status" value="1"/>
</dbReference>
<sequence length="2850" mass="317235">MSNYRYSDNGIAVIGVGGIFPDAADVNQFWNNILNKKVSIKRIPDEIINSEIFFRPELYGKVDKMDKTYTHIAGLIDHQVYSKSSFKHKIPPAVAEHMDRNQMAAIYCVDQALESMGENALPKEHTAVILGNGLPGIKYDQILQRINFQEIEYYLKNNSLVQGKFSPDELNEVINKLKDEFLKGTIQITEDSSPGVLPNIVAGRLTNVFDLWGPSFTVDAACASSLAAIACGVEGLISREYDAVIAGAADVSVLAPGLSLFSGINALSPDGSYPFDSRANGFVIGAGAGVFILKRLGDAIQNKDKILAVISGYGRGSDGKGKYIAAPSEEGQVRAIEMSTKMAGYTVDTIEMIEAHGTGTQVGDPAEVNALKKAFNNLGCTRKEFCGIGSVKSNIGHLRSAAGVPGVLKAVLALNSKILPPTANVQEVNPKLKLEGSPFYVLRDKKQWEANSKYPRRASVSAFGFGGADYHLSLEEYREEFVSKSYNIPYSIQKRDESIATTTINREDAIVQEAVLFSADTIDLLKNEYEKFVSILEADIEKGFSKLVFNNNSNVSYGKNLRLSLMASNISELKKRWDTFIKLYESDRIGNKEELLLAGISFGTGKEINPENIAILFPGQASQYANMEKDLYNSFPAFKSVYDSFDAIWQSNYKDTVSSMVFGDDIEKIDNTIKETQNTHPAIFISSYCMYKLFKDMGLEAGYMVGHSLGEISALAASGMISFRDAATLVGKRGYSFASIPEDKRGKMVSIKGSQDEVKSLLEKSGLEIFIANINSPTQTAVGGDAEEVKKLVELLSNEKITHTVLKVSHAFHSPLINSAADSFYNEIKDIKFKTGNAKVIANHLVDYYPANSDTAKIPQLLKEQITNPVRFVESINKLYEDGVRLFVEIGPGTVLSNLTKDILSGKDIKVITTNLKKKNDLECLNRAIGELFAAGVHIQVLSPIDRISQAQNSQVFSKAVSEPISENINNIEAKTASVAYSVPDKSVYTAPENLVPSKRLVYSGVSIGLPGTYKKIFSDDNFDLLFEGRNLIERLTDDERLSMAELNITRLVKSEQGSEFKTLSSINEVIALAGKIGNIDMDEYLVDADIQKQMTKTVCIAVAAGYEALADAGIPLVKESKVTSNGSILEGRYLLPEEMRESTGIIFANGFPMIEPFIQEVSKFIAYKFGKKSRQEMIDFYGQIINHTSDYNVKKQLSDWFTLNYSRLSDCSGEEDIYSFNSDFMSQVASQANNRLAQFIGASGPNFQINAACSSTAYAISLAEDMIRAGRAERMIIIGADNASSKESLKWLGGGFLSAGAATTSEDLYSAAVPFDNRRNGMIIGAGAVGLVIEKEELVEARGMAGICRIVGTHAFNMAGHQTKIDAAKFSEELERFITKMEKENGFSRDEIAPNTVYFSHETYTPKKGGCSQTEKISLEKVFGSKFKDILICNTKGMTGHTMGGSIEEAVAAKSLQYQKVPPIVNYLVPDPELAGLKLSKGGNYQFKYTLRCIAGFGGQGNYNLLERIAVGENRIINASKYEEWLRTIATSADAVLSKDGRLLVLKSQKSIESSSERVLAEGLGAIDQVNTINIHKNNFEQDSDIVDKADKSTVISSKILDKKSVIDSILDIFSEVTKYPKDMLDLDMEMEADLGIDTVKQATIFAMVWEKFGIERDEGNSISNYPTIGHIIDLAYSKLQNVSAHTVTESFEQQSSAIDKSNNVPKSDAYSGSIYSKDKVRDEVLAVISEISKYPTDMLELDMEMEADLGIDTVKQATIISILWEKFALRREDGENVTNYPTIGQVVELIYSKLPRQFDNTEKTKEHTFQADSDTINNTSSTSKSNLEAEVLLTISEISKYPTDMLDVSMEMEADLGIDTVKQATIISNLSEKYDIKREEWPQVSGLLKIKDIINTLEKILNKRLSKDIPQAVAYEEAAATVIQEVSTNIDEVVLKIVAKHTAYPTEMITPDIEIKQDLDLDDKKLLEIVTDINKSLNLNVLNKASIDGINSVKELIDYFYNVASNEKKVESADSDEEKNSSQLIWQVPVLIEQELPERDIDISSKNVCIIGDNESFVTKLANSLKEKANDIFTLVFEKQMSEDDLEKVVKEYIAKPIDIIIDCSHLGDDISFHSLSLAEQKEILQLSAKARFIFYREAAQQIKFLAVRILCAVSIDGGMGYLDNAYKIIDPSFGAITGFYKGLNREWINCTIKIVDFERELINSTDEMATCIINEIETAGFDYEIAYNSNKRMVVRIGELNENQLLSTEIIDNRHFLITGGALGITAEITKELTKKYKGCFTILGRTELPSDIDELARLDEQQLFKKKTEIQEKLAKKHKRVTPILIQTEFEKLTKAIEIHNMLKTLKVSGNSIIYISCDVGNEKSVKKAVDKAVKKHGAVNCLIHGAGIDRSHFIRQKSTKEFEEVFDTKVLGACNLLKFCDSEELKEVVLFSSISGRFGNEAQLDYCAANSFLNVLAKSLKTRKPDIKTVSIVWSGWKDIGIAARNEYLKQNASKLGIKLINTKAGVDGFIKLLESKMELCEVILSEGLENLTDSRLFINELENAVLIDRVEKRGNVITKAYKTFSVRKDALIDQHRLRNVPLLPAACIMELCTEYFALQAGKQDNYCLRNLEFINPFKLFHDKDRELFIDGQPDNDGWKISVHSFFKPQKIGKETLITHGGMFVSGKVENYEDMYPLNWEWVKNNEFSITSKLDLKDILLDSAGNQILNLGPLYWRMAETEELRKIDNFLHSDKGVIFPELFPTEQIYEKNYPLDKLLINPCFIDAMYQGAAQDCVTKKNNIYLPWKVEEFGILKVPKQDGFFRVFAEAVAEDEEYRTYRIAILDDKDELCSYARNATFRLINQ</sequence>